<feature type="compositionally biased region" description="Polar residues" evidence="2">
    <location>
        <begin position="36"/>
        <end position="47"/>
    </location>
</feature>
<feature type="region of interest" description="Disordered" evidence="2">
    <location>
        <begin position="206"/>
        <end position="347"/>
    </location>
</feature>
<feature type="coiled-coil region" evidence="1">
    <location>
        <begin position="416"/>
        <end position="454"/>
    </location>
</feature>
<evidence type="ECO:0000313" key="5">
    <source>
        <dbReference type="Proteomes" id="UP001303889"/>
    </source>
</evidence>
<evidence type="ECO:0000256" key="2">
    <source>
        <dbReference type="SAM" id="MobiDB-lite"/>
    </source>
</evidence>
<proteinExistence type="predicted"/>
<sequence length="455" mass="48767">MDYNQEWPAGGASQAFDGMHDGMLPPDPLSQPHDGGQSSTWMSSQGQSYPARFGPPLFIQTHQQSPIHGGGLPSPTPTAAAASPTEWGERTISSVDGSWPTMSPASPAVRQRRGSGFENLDTLFYAPSTTSTTGDTRLHGCWSSDAGFPVNFSHPYSGVPTSSHGVSEDFSTAWSASVGPMSVSSMPPTSERFMEPAYSHAFDGSAAEAQVSAPPNNNKLAPSNTSQHAPKRTKPPTPAPMLSTAAATRPKTATSAKSKPNPKHTPFPSHPRSSTTPKTKPATKTTSSSSSSSNSSKTTRRSTTPTGPSLRTAARRFKRPTPSPKPGESDEHHRARTNHNLVEQQYRHRLHAKFEDLLDALANRLPLEGEEEGEEDDEDGDMEGVAAAVGGKGVVGGAVGKGKGGKNRRMSKVDVLNRASRAIRYLESALEGKQREIELLKQEMEELRRQLQGKR</sequence>
<feature type="compositionally biased region" description="Low complexity" evidence="2">
    <location>
        <begin position="270"/>
        <end position="312"/>
    </location>
</feature>
<evidence type="ECO:0000259" key="3">
    <source>
        <dbReference type="PROSITE" id="PS50888"/>
    </source>
</evidence>
<dbReference type="Pfam" id="PF00010">
    <property type="entry name" value="HLH"/>
    <property type="match status" value="1"/>
</dbReference>
<keyword evidence="1" id="KW-0175">Coiled coil</keyword>
<feature type="domain" description="BHLH" evidence="3">
    <location>
        <begin position="334"/>
        <end position="426"/>
    </location>
</feature>
<dbReference type="InterPro" id="IPR036638">
    <property type="entry name" value="HLH_DNA-bd_sf"/>
</dbReference>
<dbReference type="InterPro" id="IPR011598">
    <property type="entry name" value="bHLH_dom"/>
</dbReference>
<dbReference type="PROSITE" id="PS50888">
    <property type="entry name" value="BHLH"/>
    <property type="match status" value="1"/>
</dbReference>
<comment type="caution">
    <text evidence="4">The sequence shown here is derived from an EMBL/GenBank/DDBJ whole genome shotgun (WGS) entry which is preliminary data.</text>
</comment>
<dbReference type="SMART" id="SM00353">
    <property type="entry name" value="HLH"/>
    <property type="match status" value="1"/>
</dbReference>
<feature type="compositionally biased region" description="Polar residues" evidence="2">
    <location>
        <begin position="213"/>
        <end position="228"/>
    </location>
</feature>
<organism evidence="4 5">
    <name type="scientific">Staphylotrichum tortipilum</name>
    <dbReference type="NCBI Taxonomy" id="2831512"/>
    <lineage>
        <taxon>Eukaryota</taxon>
        <taxon>Fungi</taxon>
        <taxon>Dikarya</taxon>
        <taxon>Ascomycota</taxon>
        <taxon>Pezizomycotina</taxon>
        <taxon>Sordariomycetes</taxon>
        <taxon>Sordariomycetidae</taxon>
        <taxon>Sordariales</taxon>
        <taxon>Chaetomiaceae</taxon>
        <taxon>Staphylotrichum</taxon>
    </lineage>
</organism>
<dbReference type="PANTHER" id="PTHR47336:SF2">
    <property type="entry name" value="TRANSCRIPTION FACTOR HMS1-RELATED"/>
    <property type="match status" value="1"/>
</dbReference>
<dbReference type="InterPro" id="IPR052099">
    <property type="entry name" value="Regulatory_TF_Diverse"/>
</dbReference>
<dbReference type="AlphaFoldDB" id="A0AAN6MP69"/>
<evidence type="ECO:0000256" key="1">
    <source>
        <dbReference type="SAM" id="Coils"/>
    </source>
</evidence>
<gene>
    <name evidence="4" type="ORF">C8A05DRAFT_13605</name>
</gene>
<dbReference type="EMBL" id="MU855394">
    <property type="protein sequence ID" value="KAK3904531.1"/>
    <property type="molecule type" value="Genomic_DNA"/>
</dbReference>
<feature type="region of interest" description="Disordered" evidence="2">
    <location>
        <begin position="1"/>
        <end position="47"/>
    </location>
</feature>
<dbReference type="SUPFAM" id="SSF47459">
    <property type="entry name" value="HLH, helix-loop-helix DNA-binding domain"/>
    <property type="match status" value="1"/>
</dbReference>
<dbReference type="GO" id="GO:0046983">
    <property type="term" value="F:protein dimerization activity"/>
    <property type="evidence" value="ECO:0007669"/>
    <property type="project" value="InterPro"/>
</dbReference>
<reference evidence="4" key="1">
    <citation type="journal article" date="2023" name="Mol. Phylogenet. Evol.">
        <title>Genome-scale phylogeny and comparative genomics of the fungal order Sordariales.</title>
        <authorList>
            <person name="Hensen N."/>
            <person name="Bonometti L."/>
            <person name="Westerberg I."/>
            <person name="Brannstrom I.O."/>
            <person name="Guillou S."/>
            <person name="Cros-Aarteil S."/>
            <person name="Calhoun S."/>
            <person name="Haridas S."/>
            <person name="Kuo A."/>
            <person name="Mondo S."/>
            <person name="Pangilinan J."/>
            <person name="Riley R."/>
            <person name="LaButti K."/>
            <person name="Andreopoulos B."/>
            <person name="Lipzen A."/>
            <person name="Chen C."/>
            <person name="Yan M."/>
            <person name="Daum C."/>
            <person name="Ng V."/>
            <person name="Clum A."/>
            <person name="Steindorff A."/>
            <person name="Ohm R.A."/>
            <person name="Martin F."/>
            <person name="Silar P."/>
            <person name="Natvig D.O."/>
            <person name="Lalanne C."/>
            <person name="Gautier V."/>
            <person name="Ament-Velasquez S.L."/>
            <person name="Kruys A."/>
            <person name="Hutchinson M.I."/>
            <person name="Powell A.J."/>
            <person name="Barry K."/>
            <person name="Miller A.N."/>
            <person name="Grigoriev I.V."/>
            <person name="Debuchy R."/>
            <person name="Gladieux P."/>
            <person name="Hiltunen Thoren M."/>
            <person name="Johannesson H."/>
        </authorList>
    </citation>
    <scope>NUCLEOTIDE SEQUENCE</scope>
    <source>
        <strain evidence="4">CBS 103.79</strain>
    </source>
</reference>
<dbReference type="Proteomes" id="UP001303889">
    <property type="component" value="Unassembled WGS sequence"/>
</dbReference>
<accession>A0AAN6MP69</accession>
<dbReference type="Gene3D" id="4.10.280.10">
    <property type="entry name" value="Helix-loop-helix DNA-binding domain"/>
    <property type="match status" value="1"/>
</dbReference>
<protein>
    <recommendedName>
        <fullName evidence="3">BHLH domain-containing protein</fullName>
    </recommendedName>
</protein>
<name>A0AAN6MP69_9PEZI</name>
<reference evidence="4" key="2">
    <citation type="submission" date="2023-05" db="EMBL/GenBank/DDBJ databases">
        <authorList>
            <consortium name="Lawrence Berkeley National Laboratory"/>
            <person name="Steindorff A."/>
            <person name="Hensen N."/>
            <person name="Bonometti L."/>
            <person name="Westerberg I."/>
            <person name="Brannstrom I.O."/>
            <person name="Guillou S."/>
            <person name="Cros-Aarteil S."/>
            <person name="Calhoun S."/>
            <person name="Haridas S."/>
            <person name="Kuo A."/>
            <person name="Mondo S."/>
            <person name="Pangilinan J."/>
            <person name="Riley R."/>
            <person name="Labutti K."/>
            <person name="Andreopoulos B."/>
            <person name="Lipzen A."/>
            <person name="Chen C."/>
            <person name="Yanf M."/>
            <person name="Daum C."/>
            <person name="Ng V."/>
            <person name="Clum A."/>
            <person name="Ohm R."/>
            <person name="Martin F."/>
            <person name="Silar P."/>
            <person name="Natvig D."/>
            <person name="Lalanne C."/>
            <person name="Gautier V."/>
            <person name="Ament-Velasquez S.L."/>
            <person name="Kruys A."/>
            <person name="Hutchinson M.I."/>
            <person name="Powell A.J."/>
            <person name="Barry K."/>
            <person name="Miller A.N."/>
            <person name="Grigoriev I.V."/>
            <person name="Debuchy R."/>
            <person name="Gladieux P."/>
            <person name="Thoren M.H."/>
            <person name="Johannesson H."/>
        </authorList>
    </citation>
    <scope>NUCLEOTIDE SEQUENCE</scope>
    <source>
        <strain evidence="4">CBS 103.79</strain>
    </source>
</reference>
<feature type="compositionally biased region" description="Polar residues" evidence="2">
    <location>
        <begin position="91"/>
        <end position="104"/>
    </location>
</feature>
<feature type="region of interest" description="Disordered" evidence="2">
    <location>
        <begin position="388"/>
        <end position="412"/>
    </location>
</feature>
<feature type="region of interest" description="Disordered" evidence="2">
    <location>
        <begin position="61"/>
        <end position="111"/>
    </location>
</feature>
<feature type="compositionally biased region" description="Gly residues" evidence="2">
    <location>
        <begin position="390"/>
        <end position="402"/>
    </location>
</feature>
<dbReference type="PANTHER" id="PTHR47336">
    <property type="entry name" value="TRANSCRIPTION FACTOR HMS1-RELATED"/>
    <property type="match status" value="1"/>
</dbReference>
<keyword evidence="5" id="KW-1185">Reference proteome</keyword>
<evidence type="ECO:0000313" key="4">
    <source>
        <dbReference type="EMBL" id="KAK3904531.1"/>
    </source>
</evidence>